<protein>
    <submittedName>
        <fullName evidence="2">Uncharacterized protein</fullName>
    </submittedName>
</protein>
<organism evidence="2 3">
    <name type="scientific">Castilleja foliolosa</name>
    <dbReference type="NCBI Taxonomy" id="1961234"/>
    <lineage>
        <taxon>Eukaryota</taxon>
        <taxon>Viridiplantae</taxon>
        <taxon>Streptophyta</taxon>
        <taxon>Embryophyta</taxon>
        <taxon>Tracheophyta</taxon>
        <taxon>Spermatophyta</taxon>
        <taxon>Magnoliopsida</taxon>
        <taxon>eudicotyledons</taxon>
        <taxon>Gunneridae</taxon>
        <taxon>Pentapetalae</taxon>
        <taxon>asterids</taxon>
        <taxon>lamiids</taxon>
        <taxon>Lamiales</taxon>
        <taxon>Orobanchaceae</taxon>
        <taxon>Pedicularideae</taxon>
        <taxon>Castillejinae</taxon>
        <taxon>Castilleja</taxon>
    </lineage>
</organism>
<sequence>MAPPQLLLEGGSRPPFQQKHRSHTFRGILRSQLQFEGLSMMDLVARERDFQMKSSSPYRFYLAALCSNCSLVTFMGNQETRNLRMLVRPG</sequence>
<dbReference type="AlphaFoldDB" id="A0ABD3CVC7"/>
<reference evidence="3" key="1">
    <citation type="journal article" date="2024" name="IScience">
        <title>Strigolactones Initiate the Formation of Haustorium-like Structures in Castilleja.</title>
        <authorList>
            <person name="Buerger M."/>
            <person name="Peterson D."/>
            <person name="Chory J."/>
        </authorList>
    </citation>
    <scope>NUCLEOTIDE SEQUENCE [LARGE SCALE GENOMIC DNA]</scope>
</reference>
<evidence type="ECO:0000313" key="2">
    <source>
        <dbReference type="EMBL" id="KAL3633633.1"/>
    </source>
</evidence>
<accession>A0ABD3CVC7</accession>
<comment type="caution">
    <text evidence="2">The sequence shown here is derived from an EMBL/GenBank/DDBJ whole genome shotgun (WGS) entry which is preliminary data.</text>
</comment>
<dbReference type="Proteomes" id="UP001632038">
    <property type="component" value="Unassembled WGS sequence"/>
</dbReference>
<dbReference type="EMBL" id="JAVIJP010000029">
    <property type="protein sequence ID" value="KAL3633633.1"/>
    <property type="molecule type" value="Genomic_DNA"/>
</dbReference>
<evidence type="ECO:0000313" key="3">
    <source>
        <dbReference type="Proteomes" id="UP001632038"/>
    </source>
</evidence>
<gene>
    <name evidence="2" type="ORF">CASFOL_022395</name>
</gene>
<name>A0ABD3CVC7_9LAMI</name>
<keyword evidence="3" id="KW-1185">Reference proteome</keyword>
<proteinExistence type="predicted"/>
<feature type="region of interest" description="Disordered" evidence="1">
    <location>
        <begin position="1"/>
        <end position="21"/>
    </location>
</feature>
<evidence type="ECO:0000256" key="1">
    <source>
        <dbReference type="SAM" id="MobiDB-lite"/>
    </source>
</evidence>